<evidence type="ECO:0000256" key="1">
    <source>
        <dbReference type="ARBA" id="ARBA00004459"/>
    </source>
</evidence>
<feature type="signal peptide" evidence="8">
    <location>
        <begin position="1"/>
        <end position="26"/>
    </location>
</feature>
<reference evidence="9" key="2">
    <citation type="submission" date="2020-09" db="EMBL/GenBank/DDBJ databases">
        <authorList>
            <person name="Sun Q."/>
            <person name="Zhou Y."/>
        </authorList>
    </citation>
    <scope>NUCLEOTIDE SEQUENCE</scope>
    <source>
        <strain evidence="9">CGMCC 1.15367</strain>
    </source>
</reference>
<dbReference type="AlphaFoldDB" id="A0A916ZGZ5"/>
<dbReference type="Proteomes" id="UP000644699">
    <property type="component" value="Unassembled WGS sequence"/>
</dbReference>
<dbReference type="Pfam" id="PF26368">
    <property type="entry name" value="OMP10"/>
    <property type="match status" value="1"/>
</dbReference>
<keyword evidence="2 8" id="KW-0732">Signal</keyword>
<comment type="similarity">
    <text evidence="7">Belongs to the rhizobiaceae omp10 lipoprotein family.</text>
</comment>
<evidence type="ECO:0000256" key="5">
    <source>
        <dbReference type="ARBA" id="ARBA00023237"/>
    </source>
</evidence>
<evidence type="ECO:0000256" key="4">
    <source>
        <dbReference type="ARBA" id="ARBA00023139"/>
    </source>
</evidence>
<evidence type="ECO:0000256" key="6">
    <source>
        <dbReference type="ARBA" id="ARBA00023288"/>
    </source>
</evidence>
<dbReference type="InterPro" id="IPR049857">
    <property type="entry name" value="Omp10-like"/>
</dbReference>
<evidence type="ECO:0000256" key="7">
    <source>
        <dbReference type="ARBA" id="ARBA00044505"/>
    </source>
</evidence>
<dbReference type="RefSeq" id="WP_188907297.1">
    <property type="nucleotide sequence ID" value="NZ_BMIQ01000001.1"/>
</dbReference>
<protein>
    <recommendedName>
        <fullName evidence="11">Outer membrane lipoprotein</fullName>
    </recommendedName>
</protein>
<dbReference type="EMBL" id="BMIQ01000001">
    <property type="protein sequence ID" value="GGD95178.1"/>
    <property type="molecule type" value="Genomic_DNA"/>
</dbReference>
<dbReference type="PROSITE" id="PS51257">
    <property type="entry name" value="PROKAR_LIPOPROTEIN"/>
    <property type="match status" value="1"/>
</dbReference>
<evidence type="ECO:0000256" key="8">
    <source>
        <dbReference type="SAM" id="SignalP"/>
    </source>
</evidence>
<sequence length="124" mass="12746">MSRKTIVALLSALAAFAGCASTQQTAAVAPPPAPRGIEGSWASTGGAVAYNANFTNGTFTSTESGTGAVLAEGTYRPLGPGQVTIEYTSRVRGTRIAANCNQVEPDRLACASSNGSRFEFTRRG</sequence>
<keyword evidence="5" id="KW-0998">Cell outer membrane</keyword>
<keyword evidence="4" id="KW-0564">Palmitate</keyword>
<evidence type="ECO:0008006" key="11">
    <source>
        <dbReference type="Google" id="ProtNLM"/>
    </source>
</evidence>
<proteinExistence type="inferred from homology"/>
<evidence type="ECO:0000256" key="3">
    <source>
        <dbReference type="ARBA" id="ARBA00023136"/>
    </source>
</evidence>
<evidence type="ECO:0000313" key="9">
    <source>
        <dbReference type="EMBL" id="GGD95178.1"/>
    </source>
</evidence>
<name>A0A916ZGZ5_9HYPH</name>
<evidence type="ECO:0000256" key="2">
    <source>
        <dbReference type="ARBA" id="ARBA00022729"/>
    </source>
</evidence>
<accession>A0A916ZGZ5</accession>
<keyword evidence="6" id="KW-0449">Lipoprotein</keyword>
<reference evidence="9" key="1">
    <citation type="journal article" date="2014" name="Int. J. Syst. Evol. Microbiol.">
        <title>Complete genome sequence of Corynebacterium casei LMG S-19264T (=DSM 44701T), isolated from a smear-ripened cheese.</title>
        <authorList>
            <consortium name="US DOE Joint Genome Institute (JGI-PGF)"/>
            <person name="Walter F."/>
            <person name="Albersmeier A."/>
            <person name="Kalinowski J."/>
            <person name="Ruckert C."/>
        </authorList>
    </citation>
    <scope>NUCLEOTIDE SEQUENCE</scope>
    <source>
        <strain evidence="9">CGMCC 1.15367</strain>
    </source>
</reference>
<comment type="caution">
    <text evidence="9">The sequence shown here is derived from an EMBL/GenBank/DDBJ whole genome shotgun (WGS) entry which is preliminary data.</text>
</comment>
<keyword evidence="10" id="KW-1185">Reference proteome</keyword>
<feature type="chain" id="PRO_5036745322" description="Outer membrane lipoprotein" evidence="8">
    <location>
        <begin position="27"/>
        <end position="124"/>
    </location>
</feature>
<evidence type="ECO:0000313" key="10">
    <source>
        <dbReference type="Proteomes" id="UP000644699"/>
    </source>
</evidence>
<comment type="subcellular location">
    <subcellularLocation>
        <location evidence="1">Cell outer membrane</location>
        <topology evidence="1">Lipid-anchor</topology>
    </subcellularLocation>
</comment>
<organism evidence="9 10">
    <name type="scientific">Aureimonas endophytica</name>
    <dbReference type="NCBI Taxonomy" id="2027858"/>
    <lineage>
        <taxon>Bacteria</taxon>
        <taxon>Pseudomonadati</taxon>
        <taxon>Pseudomonadota</taxon>
        <taxon>Alphaproteobacteria</taxon>
        <taxon>Hyphomicrobiales</taxon>
        <taxon>Aurantimonadaceae</taxon>
        <taxon>Aureimonas</taxon>
    </lineage>
</organism>
<keyword evidence="3" id="KW-0472">Membrane</keyword>
<gene>
    <name evidence="9" type="ORF">GCM10011390_12390</name>
</gene>